<evidence type="ECO:0000313" key="3">
    <source>
        <dbReference type="Proteomes" id="UP000005289"/>
    </source>
</evidence>
<reference evidence="2 3" key="1">
    <citation type="submission" date="2013-12" db="EMBL/GenBank/DDBJ databases">
        <authorList>
            <consortium name="DOE Joint Genome Institute"/>
            <person name="Muyzer G."/>
            <person name="Huntemann M."/>
            <person name="Han J."/>
            <person name="Chen A."/>
            <person name="Kyrpides N."/>
            <person name="Mavromatis K."/>
            <person name="Markowitz V."/>
            <person name="Palaniappan K."/>
            <person name="Ivanova N."/>
            <person name="Schaumberg A."/>
            <person name="Pati A."/>
            <person name="Liolios K."/>
            <person name="Nordberg H.P."/>
            <person name="Cantor M.N."/>
            <person name="Hua S.X."/>
            <person name="Woyke T."/>
        </authorList>
    </citation>
    <scope>NUCLEOTIDE SEQUENCE [LARGE SCALE GENOMIC DNA]</scope>
    <source>
        <strain evidence="2 3">ARh 1</strain>
    </source>
</reference>
<feature type="domain" description="IraD/Gp25-like" evidence="1">
    <location>
        <begin position="26"/>
        <end position="115"/>
    </location>
</feature>
<dbReference type="SUPFAM" id="SSF160719">
    <property type="entry name" value="gpW/gp25-like"/>
    <property type="match status" value="1"/>
</dbReference>
<dbReference type="EMBL" id="CP007029">
    <property type="protein sequence ID" value="AHE97431.1"/>
    <property type="molecule type" value="Genomic_DNA"/>
</dbReference>
<evidence type="ECO:0000259" key="1">
    <source>
        <dbReference type="Pfam" id="PF04965"/>
    </source>
</evidence>
<proteinExistence type="predicted"/>
<dbReference type="Pfam" id="PF04965">
    <property type="entry name" value="GPW_gp25"/>
    <property type="match status" value="1"/>
</dbReference>
<name>W0DGD8_9GAMM</name>
<dbReference type="KEGG" id="tti:THITH_03130"/>
<dbReference type="OrthoDB" id="9802846at2"/>
<dbReference type="Proteomes" id="UP000005289">
    <property type="component" value="Chromosome"/>
</dbReference>
<protein>
    <recommendedName>
        <fullName evidence="1">IraD/Gp25-like domain-containing protein</fullName>
    </recommendedName>
</protein>
<gene>
    <name evidence="2" type="ORF">THITH_03130</name>
</gene>
<evidence type="ECO:0000313" key="2">
    <source>
        <dbReference type="EMBL" id="AHE97431.1"/>
    </source>
</evidence>
<dbReference type="RefSeq" id="WP_006745971.1">
    <property type="nucleotide sequence ID" value="NZ_CP007029.1"/>
</dbReference>
<keyword evidence="3" id="KW-1185">Reference proteome</keyword>
<sequence>MNVPVPRLISWPLLGGIQHGRLPHAEHDRSIREVMLNILLTRPGERLMRPDFGAGLLDFVHQPNTETTRALMARVVRKSLERWEPRVVVEGVDVQTARERLSEVHLTVRYRLRHSDAPQSLALALDLNQLT</sequence>
<dbReference type="HOGENOM" id="CLU_133204_0_2_6"/>
<dbReference type="STRING" id="713585.THITH_03130"/>
<dbReference type="Gene3D" id="3.10.450.40">
    <property type="match status" value="1"/>
</dbReference>
<dbReference type="AlphaFoldDB" id="W0DGD8"/>
<organism evidence="2 3">
    <name type="scientific">Thioalkalivibrio paradoxus ARh 1</name>
    <dbReference type="NCBI Taxonomy" id="713585"/>
    <lineage>
        <taxon>Bacteria</taxon>
        <taxon>Pseudomonadati</taxon>
        <taxon>Pseudomonadota</taxon>
        <taxon>Gammaproteobacteria</taxon>
        <taxon>Chromatiales</taxon>
        <taxon>Ectothiorhodospiraceae</taxon>
        <taxon>Thioalkalivibrio</taxon>
    </lineage>
</organism>
<dbReference type="InterPro" id="IPR007048">
    <property type="entry name" value="IraD/Gp25-like"/>
</dbReference>
<accession>W0DGD8</accession>